<feature type="non-terminal residue" evidence="7">
    <location>
        <position position="192"/>
    </location>
</feature>
<dbReference type="Gene3D" id="2.60.40.10">
    <property type="entry name" value="Immunoglobulins"/>
    <property type="match status" value="2"/>
</dbReference>
<keyword evidence="5" id="KW-0812">Transmembrane</keyword>
<dbReference type="SMART" id="SM00408">
    <property type="entry name" value="IGc2"/>
    <property type="match status" value="2"/>
</dbReference>
<dbReference type="InterPro" id="IPR036179">
    <property type="entry name" value="Ig-like_dom_sf"/>
</dbReference>
<dbReference type="SUPFAM" id="SSF48726">
    <property type="entry name" value="Immunoglobulin"/>
    <property type="match status" value="2"/>
</dbReference>
<keyword evidence="5" id="KW-0472">Membrane</keyword>
<feature type="transmembrane region" description="Helical" evidence="5">
    <location>
        <begin position="7"/>
        <end position="27"/>
    </location>
</feature>
<keyword evidence="3" id="KW-1015">Disulfide bond</keyword>
<evidence type="ECO:0000256" key="4">
    <source>
        <dbReference type="ARBA" id="ARBA00023319"/>
    </source>
</evidence>
<evidence type="ECO:0000256" key="1">
    <source>
        <dbReference type="ARBA" id="ARBA00022729"/>
    </source>
</evidence>
<dbReference type="InterPro" id="IPR051170">
    <property type="entry name" value="Neural/epithelial_adhesion"/>
</dbReference>
<dbReference type="PANTHER" id="PTHR12231:SF257">
    <property type="entry name" value="NEURAL CELL ADHESION MOLECULE L1-LIKE PROTEIN"/>
    <property type="match status" value="1"/>
</dbReference>
<evidence type="ECO:0000256" key="2">
    <source>
        <dbReference type="ARBA" id="ARBA00022737"/>
    </source>
</evidence>
<keyword evidence="1" id="KW-0732">Signal</keyword>
<keyword evidence="2" id="KW-0677">Repeat</keyword>
<comment type="caution">
    <text evidence="7">The sequence shown here is derived from an EMBL/GenBank/DDBJ whole genome shotgun (WGS) entry which is preliminary data.</text>
</comment>
<dbReference type="InterPro" id="IPR003599">
    <property type="entry name" value="Ig_sub"/>
</dbReference>
<name>A0ABV0NMR1_9TELE</name>
<dbReference type="EMBL" id="JAHRIO010042582">
    <property type="protein sequence ID" value="MEQ2172697.1"/>
    <property type="molecule type" value="Genomic_DNA"/>
</dbReference>
<dbReference type="InterPro" id="IPR013098">
    <property type="entry name" value="Ig_I-set"/>
</dbReference>
<organism evidence="7 8">
    <name type="scientific">Goodea atripinnis</name>
    <dbReference type="NCBI Taxonomy" id="208336"/>
    <lineage>
        <taxon>Eukaryota</taxon>
        <taxon>Metazoa</taxon>
        <taxon>Chordata</taxon>
        <taxon>Craniata</taxon>
        <taxon>Vertebrata</taxon>
        <taxon>Euteleostomi</taxon>
        <taxon>Actinopterygii</taxon>
        <taxon>Neopterygii</taxon>
        <taxon>Teleostei</taxon>
        <taxon>Neoteleostei</taxon>
        <taxon>Acanthomorphata</taxon>
        <taxon>Ovalentaria</taxon>
        <taxon>Atherinomorphae</taxon>
        <taxon>Cyprinodontiformes</taxon>
        <taxon>Goodeidae</taxon>
        <taxon>Goodea</taxon>
    </lineage>
</organism>
<dbReference type="InterPro" id="IPR003598">
    <property type="entry name" value="Ig_sub2"/>
</dbReference>
<evidence type="ECO:0000259" key="6">
    <source>
        <dbReference type="PROSITE" id="PS50835"/>
    </source>
</evidence>
<dbReference type="PROSITE" id="PS50835">
    <property type="entry name" value="IG_LIKE"/>
    <property type="match status" value="2"/>
</dbReference>
<dbReference type="PANTHER" id="PTHR12231">
    <property type="entry name" value="CTX-RELATED TYPE I TRANSMEMBRANE PROTEIN"/>
    <property type="match status" value="1"/>
</dbReference>
<proteinExistence type="predicted"/>
<protein>
    <recommendedName>
        <fullName evidence="6">Ig-like domain-containing protein</fullName>
    </recommendedName>
</protein>
<keyword evidence="5" id="KW-1133">Transmembrane helix</keyword>
<feature type="domain" description="Ig-like" evidence="6">
    <location>
        <begin position="103"/>
        <end position="190"/>
    </location>
</feature>
<reference evidence="7 8" key="1">
    <citation type="submission" date="2021-06" db="EMBL/GenBank/DDBJ databases">
        <authorList>
            <person name="Palmer J.M."/>
        </authorList>
    </citation>
    <scope>NUCLEOTIDE SEQUENCE [LARGE SCALE GENOMIC DNA]</scope>
    <source>
        <strain evidence="7 8">GA_2019</strain>
        <tissue evidence="7">Muscle</tissue>
    </source>
</reference>
<dbReference type="InterPro" id="IPR013783">
    <property type="entry name" value="Ig-like_fold"/>
</dbReference>
<evidence type="ECO:0000313" key="8">
    <source>
        <dbReference type="Proteomes" id="UP001476798"/>
    </source>
</evidence>
<accession>A0ABV0NMR1</accession>
<dbReference type="SMART" id="SM00409">
    <property type="entry name" value="IG"/>
    <property type="match status" value="2"/>
</dbReference>
<evidence type="ECO:0000256" key="3">
    <source>
        <dbReference type="ARBA" id="ARBA00023157"/>
    </source>
</evidence>
<gene>
    <name evidence="7" type="ORF">GOODEAATRI_023895</name>
</gene>
<sequence>MIYIYSYLISVLWAELIGSLHFIHVVFQSPYHPYLCLCRPTPKVEWQKTDGDLKTTTASLNNSARWLHFKSITEDDDGEYKCRAHNIHGNATRSFTITVKAAPYWTKQSPDLKYAPGETVRLDCLAKGNPDPTITWRINGEPLTAVDEDSRRTVTSSALILRDVVLSDTAVYQCEATNEHGSILQNINLFVV</sequence>
<evidence type="ECO:0000313" key="7">
    <source>
        <dbReference type="EMBL" id="MEQ2172697.1"/>
    </source>
</evidence>
<keyword evidence="4" id="KW-0393">Immunoglobulin domain</keyword>
<keyword evidence="8" id="KW-1185">Reference proteome</keyword>
<evidence type="ECO:0000256" key="5">
    <source>
        <dbReference type="SAM" id="Phobius"/>
    </source>
</evidence>
<feature type="domain" description="Ig-like" evidence="6">
    <location>
        <begin position="40"/>
        <end position="98"/>
    </location>
</feature>
<dbReference type="InterPro" id="IPR007110">
    <property type="entry name" value="Ig-like_dom"/>
</dbReference>
<dbReference type="Pfam" id="PF07679">
    <property type="entry name" value="I-set"/>
    <property type="match status" value="2"/>
</dbReference>
<dbReference type="Proteomes" id="UP001476798">
    <property type="component" value="Unassembled WGS sequence"/>
</dbReference>